<dbReference type="Proteomes" id="UP000184335">
    <property type="component" value="Unassembled WGS sequence"/>
</dbReference>
<dbReference type="STRING" id="1118202.SAMN05443429_101337"/>
<evidence type="ECO:0000313" key="7">
    <source>
        <dbReference type="Proteomes" id="UP000184335"/>
    </source>
</evidence>
<sequence length="499" mass="56851">MEILYIALAFLVGAVLAYFIGKSQSVSRKVHEELNANFIKSQSDFDNSCKKNDELSQLIDNERKTNREQTEILSQLKNDFARISAEHSSLNSQLSEQKNLNTKQSEEIASLQKSGQDYHAKNSELEAINKNLERSLAEQKEELKKIHEAAKNEFKNLANEILEEKTKRFTESNKQNLDILLKPLGENIENFKKQVDEVYKNESRERFSLNNTIKLMMEQTNKVSQEANNLAAALKGQTKTQGDWGEMILERILEDSGLTKGREYFAQHTITNEDGETQRPDFILKLPGEQIVVIDSKVSLNAYERMCSAENEEQRLQNLALHTAAVKRHIDTLATKRYDNLKQSLDFTIMFIPIEPAFLSAVQHDTNLWNYAYQKHIILLSPTNLIAYLKLISDVWKRSDQKDNAEEIARVAGAMYDKFEGFVQDLLKIGRRLDETKSDYETAMKKLSTGRGNLVTSAQRVKSLGASAKKNLPEAIVERANLELPENGDNLFPENSGEV</sequence>
<evidence type="ECO:0000313" key="6">
    <source>
        <dbReference type="EMBL" id="SHI37430.1"/>
    </source>
</evidence>
<feature type="region of interest" description="Disordered" evidence="5">
    <location>
        <begin position="88"/>
        <end position="119"/>
    </location>
</feature>
<keyword evidence="4" id="KW-0233">DNA recombination</keyword>
<dbReference type="Pfam" id="PF02646">
    <property type="entry name" value="RmuC"/>
    <property type="match status" value="1"/>
</dbReference>
<dbReference type="InterPro" id="IPR003798">
    <property type="entry name" value="DNA_recombination_RmuC"/>
</dbReference>
<dbReference type="GO" id="GO:0006310">
    <property type="term" value="P:DNA recombination"/>
    <property type="evidence" value="ECO:0007669"/>
    <property type="project" value="UniProtKB-KW"/>
</dbReference>
<dbReference type="RefSeq" id="WP_073177691.1">
    <property type="nucleotide sequence ID" value="NZ_FQYI01000001.1"/>
</dbReference>
<proteinExistence type="inferred from homology"/>
<accession>A0A1M6ALQ8</accession>
<dbReference type="PANTHER" id="PTHR30563">
    <property type="entry name" value="DNA RECOMBINATION PROTEIN RMUC"/>
    <property type="match status" value="1"/>
</dbReference>
<organism evidence="6 7">
    <name type="scientific">Cruoricaptor ignavus</name>
    <dbReference type="NCBI Taxonomy" id="1118202"/>
    <lineage>
        <taxon>Bacteria</taxon>
        <taxon>Pseudomonadati</taxon>
        <taxon>Bacteroidota</taxon>
        <taxon>Flavobacteriia</taxon>
        <taxon>Flavobacteriales</taxon>
        <taxon>Weeksellaceae</taxon>
        <taxon>Cruoricaptor</taxon>
    </lineage>
</organism>
<evidence type="ECO:0000256" key="1">
    <source>
        <dbReference type="ARBA" id="ARBA00003416"/>
    </source>
</evidence>
<evidence type="ECO:0000256" key="5">
    <source>
        <dbReference type="SAM" id="MobiDB-lite"/>
    </source>
</evidence>
<keyword evidence="7" id="KW-1185">Reference proteome</keyword>
<comment type="similarity">
    <text evidence="2">Belongs to the RmuC family.</text>
</comment>
<reference evidence="6 7" key="1">
    <citation type="submission" date="2016-11" db="EMBL/GenBank/DDBJ databases">
        <authorList>
            <person name="Jaros S."/>
            <person name="Januszkiewicz K."/>
            <person name="Wedrychowicz H."/>
        </authorList>
    </citation>
    <scope>NUCLEOTIDE SEQUENCE [LARGE SCALE GENOMIC DNA]</scope>
    <source>
        <strain evidence="6 7">DSM 25479</strain>
    </source>
</reference>
<dbReference type="EMBL" id="FQYI01000001">
    <property type="protein sequence ID" value="SHI37430.1"/>
    <property type="molecule type" value="Genomic_DNA"/>
</dbReference>
<dbReference type="PANTHER" id="PTHR30563:SF0">
    <property type="entry name" value="DNA RECOMBINATION PROTEIN RMUC"/>
    <property type="match status" value="1"/>
</dbReference>
<dbReference type="AlphaFoldDB" id="A0A1M6ALQ8"/>
<evidence type="ECO:0000256" key="2">
    <source>
        <dbReference type="ARBA" id="ARBA00009840"/>
    </source>
</evidence>
<gene>
    <name evidence="6" type="ORF">SAMN05443429_101337</name>
</gene>
<protein>
    <submittedName>
        <fullName evidence="6">DNA recombination protein RmuC</fullName>
    </submittedName>
</protein>
<comment type="function">
    <text evidence="1">Involved in DNA recombination.</text>
</comment>
<keyword evidence="3" id="KW-0175">Coiled coil</keyword>
<name>A0A1M6ALQ8_9FLAO</name>
<evidence type="ECO:0000256" key="4">
    <source>
        <dbReference type="ARBA" id="ARBA00023172"/>
    </source>
</evidence>
<feature type="compositionally biased region" description="Polar residues" evidence="5">
    <location>
        <begin position="88"/>
        <end position="103"/>
    </location>
</feature>
<evidence type="ECO:0000256" key="3">
    <source>
        <dbReference type="ARBA" id="ARBA00023054"/>
    </source>
</evidence>
<dbReference type="OrthoDB" id="370725at2"/>